<evidence type="ECO:0000313" key="5">
    <source>
        <dbReference type="EMBL" id="SPD75855.1"/>
    </source>
</evidence>
<keyword evidence="3 4" id="KW-0456">Lyase</keyword>
<dbReference type="UniPathway" id="UPA00079"/>
<dbReference type="SUPFAM" id="SSF53850">
    <property type="entry name" value="Periplasmic binding protein-like II"/>
    <property type="match status" value="1"/>
</dbReference>
<name>A0A445N2D0_9BACT</name>
<comment type="pathway">
    <text evidence="1 4">Quinol/quinone metabolism; menaquinone biosynthesis.</text>
</comment>
<keyword evidence="2 4" id="KW-0474">Menaquinone biosynthesis</keyword>
<comment type="function">
    <text evidence="4">Catalyzes the dehydration of chorismate into 3-[(1-carboxyvinyl)oxy]benzoate, a step in the biosynthesis of menaquinone (MK, vitamin K2).</text>
</comment>
<sequence length="269" mass="30893">MNLGHIDYLNCYPFYYHMFEKRPLKGVSIFSNYPSVLNKMIANGQLDMSPISSAAYPDIADNVLILPQFCLSSIGYVGSVILVSKAPIEDLNGKKIGVTSASHTSVVLLKVLLKKYYRHDPIFVPIEPRPVLKDIDAALIIGNDAMVKIPGPPPYVYDLGDLWLRKTGFPVVFAIFAVRKDIVSKFEFELNEVILSYQTSLKYLEQEKHKVILKAKERYPDILYDIDHYYDLLEFQFTDSLKDALMYYYSTAAEMGFLREVERLRYMDI</sequence>
<organism evidence="5">
    <name type="scientific">uncultured Desulfobacterium sp</name>
    <dbReference type="NCBI Taxonomy" id="201089"/>
    <lineage>
        <taxon>Bacteria</taxon>
        <taxon>Pseudomonadati</taxon>
        <taxon>Thermodesulfobacteriota</taxon>
        <taxon>Desulfobacteria</taxon>
        <taxon>Desulfobacterales</taxon>
        <taxon>Desulfobacteriaceae</taxon>
        <taxon>Desulfobacterium</taxon>
        <taxon>environmental samples</taxon>
    </lineage>
</organism>
<dbReference type="PANTHER" id="PTHR37690">
    <property type="entry name" value="CHORISMATE DEHYDRATASE"/>
    <property type="match status" value="1"/>
</dbReference>
<dbReference type="GO" id="GO:0016836">
    <property type="term" value="F:hydro-lyase activity"/>
    <property type="evidence" value="ECO:0007669"/>
    <property type="project" value="UniProtKB-UniRule"/>
</dbReference>
<dbReference type="CDD" id="cd13634">
    <property type="entry name" value="PBP2_Sco4506"/>
    <property type="match status" value="1"/>
</dbReference>
<reference evidence="5" key="1">
    <citation type="submission" date="2018-01" db="EMBL/GenBank/DDBJ databases">
        <authorList>
            <person name="Regsiter A."/>
            <person name="William W."/>
        </authorList>
    </citation>
    <scope>NUCLEOTIDE SEQUENCE</scope>
    <source>
        <strain evidence="5">TRIP AH-1</strain>
    </source>
</reference>
<dbReference type="Pfam" id="PF02621">
    <property type="entry name" value="VitK2_biosynth"/>
    <property type="match status" value="1"/>
</dbReference>
<dbReference type="InterPro" id="IPR030868">
    <property type="entry name" value="MqnA"/>
</dbReference>
<evidence type="ECO:0000256" key="4">
    <source>
        <dbReference type="HAMAP-Rule" id="MF_00995"/>
    </source>
</evidence>
<dbReference type="PANTHER" id="PTHR37690:SF1">
    <property type="entry name" value="CHORISMATE DEHYDRATASE"/>
    <property type="match status" value="1"/>
</dbReference>
<dbReference type="AlphaFoldDB" id="A0A445N2D0"/>
<dbReference type="HAMAP" id="MF_00995">
    <property type="entry name" value="MqnA"/>
    <property type="match status" value="1"/>
</dbReference>
<comment type="similarity">
    <text evidence="4">Belongs to the MqnA/MqnD family. MqnA subfamily.</text>
</comment>
<protein>
    <recommendedName>
        <fullName evidence="4">Chorismate dehydratase</fullName>
        <ecNumber evidence="4">4.2.1.151</ecNumber>
    </recommendedName>
    <alternativeName>
        <fullName evidence="4">Menaquinone biosynthetic enzyme MqnA</fullName>
    </alternativeName>
</protein>
<evidence type="ECO:0000256" key="1">
    <source>
        <dbReference type="ARBA" id="ARBA00004863"/>
    </source>
</evidence>
<gene>
    <name evidence="4" type="primary">mqnA</name>
    <name evidence="5" type="ORF">PITCH_A760065</name>
</gene>
<dbReference type="GO" id="GO:0009234">
    <property type="term" value="P:menaquinone biosynthetic process"/>
    <property type="evidence" value="ECO:0007669"/>
    <property type="project" value="UniProtKB-UniRule"/>
</dbReference>
<evidence type="ECO:0000256" key="2">
    <source>
        <dbReference type="ARBA" id="ARBA00022428"/>
    </source>
</evidence>
<dbReference type="EC" id="4.2.1.151" evidence="4"/>
<evidence type="ECO:0000256" key="3">
    <source>
        <dbReference type="ARBA" id="ARBA00023239"/>
    </source>
</evidence>
<accession>A0A445N2D0</accession>
<comment type="catalytic activity">
    <reaction evidence="4">
        <text>chorismate = 3-[(1-carboxyvinyl)-oxy]benzoate + H2O</text>
        <dbReference type="Rhea" id="RHEA:40051"/>
        <dbReference type="ChEBI" id="CHEBI:15377"/>
        <dbReference type="ChEBI" id="CHEBI:29748"/>
        <dbReference type="ChEBI" id="CHEBI:76981"/>
        <dbReference type="EC" id="4.2.1.151"/>
    </reaction>
</comment>
<dbReference type="EMBL" id="OJIN01000221">
    <property type="protein sequence ID" value="SPD75855.1"/>
    <property type="molecule type" value="Genomic_DNA"/>
</dbReference>
<dbReference type="InterPro" id="IPR003773">
    <property type="entry name" value="Menaquinone_biosynth"/>
</dbReference>
<proteinExistence type="inferred from homology"/>
<dbReference type="Gene3D" id="3.40.190.10">
    <property type="entry name" value="Periplasmic binding protein-like II"/>
    <property type="match status" value="2"/>
</dbReference>